<keyword evidence="8 11" id="KW-0326">Glycosidase</keyword>
<dbReference type="PANTHER" id="PTHR42715:SF29">
    <property type="entry name" value="BETA-GLUCOSIDASE A-RELATED"/>
    <property type="match status" value="1"/>
</dbReference>
<dbReference type="InterPro" id="IPR050288">
    <property type="entry name" value="Cellulose_deg_GH3"/>
</dbReference>
<dbReference type="RefSeq" id="XP_062764935.1">
    <property type="nucleotide sequence ID" value="XM_062913518.1"/>
</dbReference>
<evidence type="ECO:0000256" key="6">
    <source>
        <dbReference type="ARBA" id="ARBA00023180"/>
    </source>
</evidence>
<dbReference type="Pfam" id="PF00933">
    <property type="entry name" value="Glyco_hydro_3"/>
    <property type="match status" value="1"/>
</dbReference>
<reference evidence="11 12" key="1">
    <citation type="journal article" date="2023" name="bioRxiv">
        <title>High-quality genome assemblies of four members of thePodospora anserinaspecies complex.</title>
        <authorList>
            <person name="Ament-Velasquez S.L."/>
            <person name="Vogan A.A."/>
            <person name="Wallerman O."/>
            <person name="Hartmann F."/>
            <person name="Gautier V."/>
            <person name="Silar P."/>
            <person name="Giraud T."/>
            <person name="Johannesson H."/>
        </authorList>
    </citation>
    <scope>NUCLEOTIDE SEQUENCE [LARGE SCALE GENOMIC DNA]</scope>
    <source>
        <strain evidence="11 12">CBS 411.78</strain>
    </source>
</reference>
<evidence type="ECO:0000256" key="4">
    <source>
        <dbReference type="ARBA" id="ARBA00012744"/>
    </source>
</evidence>
<evidence type="ECO:0000256" key="8">
    <source>
        <dbReference type="ARBA" id="ARBA00023295"/>
    </source>
</evidence>
<dbReference type="InterPro" id="IPR036962">
    <property type="entry name" value="Glyco_hydro_3_N_sf"/>
</dbReference>
<comment type="pathway">
    <text evidence="2">Glycan metabolism; cellulose degradation.</text>
</comment>
<evidence type="ECO:0000256" key="9">
    <source>
        <dbReference type="ARBA" id="ARBA00023326"/>
    </source>
</evidence>
<dbReference type="SUPFAM" id="SSF52279">
    <property type="entry name" value="Beta-D-glucan exohydrolase, C-terminal domain"/>
    <property type="match status" value="1"/>
</dbReference>
<organism evidence="11 12">
    <name type="scientific">Podospora pseudopauciseta</name>
    <dbReference type="NCBI Taxonomy" id="2093780"/>
    <lineage>
        <taxon>Eukaryota</taxon>
        <taxon>Fungi</taxon>
        <taxon>Dikarya</taxon>
        <taxon>Ascomycota</taxon>
        <taxon>Pezizomycotina</taxon>
        <taxon>Sordariomycetes</taxon>
        <taxon>Sordariomycetidae</taxon>
        <taxon>Sordariales</taxon>
        <taxon>Podosporaceae</taxon>
        <taxon>Podospora</taxon>
    </lineage>
</organism>
<dbReference type="InterPro" id="IPR013783">
    <property type="entry name" value="Ig-like_fold"/>
</dbReference>
<dbReference type="PRINTS" id="PR00133">
    <property type="entry name" value="GLHYDRLASE3"/>
</dbReference>
<dbReference type="InterPro" id="IPR026891">
    <property type="entry name" value="Fn3-like"/>
</dbReference>
<accession>A0ABR0HAE4</accession>
<evidence type="ECO:0000313" key="12">
    <source>
        <dbReference type="Proteomes" id="UP001326199"/>
    </source>
</evidence>
<dbReference type="InterPro" id="IPR017853">
    <property type="entry name" value="GH"/>
</dbReference>
<keyword evidence="5 11" id="KW-0378">Hydrolase</keyword>
<dbReference type="Pfam" id="PF14310">
    <property type="entry name" value="Fn3-like"/>
    <property type="match status" value="1"/>
</dbReference>
<dbReference type="EMBL" id="JAFFHB010000006">
    <property type="protein sequence ID" value="KAK4664969.1"/>
    <property type="molecule type" value="Genomic_DNA"/>
</dbReference>
<proteinExistence type="inferred from homology"/>
<evidence type="ECO:0000256" key="3">
    <source>
        <dbReference type="ARBA" id="ARBA00005336"/>
    </source>
</evidence>
<evidence type="ECO:0000256" key="2">
    <source>
        <dbReference type="ARBA" id="ARBA00004987"/>
    </source>
</evidence>
<evidence type="ECO:0000259" key="10">
    <source>
        <dbReference type="SMART" id="SM01217"/>
    </source>
</evidence>
<sequence length="884" mass="95768">MLLSLCFALSEVLNIALFKSAKMRLQTSAGLLPLISLTAALTETPFLGFPSPWISPDPSDTEWQAAYEKAVAFVSQLTLTEKVNLTTGTGWEGDRCIGKTGSVPRLGFEGFCLMDGPLGVRYVDKASAFPAGMNAAATFSKRLIRARGEAMGEEFRGKGVDIQLGPVAGALGRTPQGGRNWEGFSPDPYLTGVAIAETIRGIQSRGVIACAKHYILNEQEHFRGSVDVRIGDKTMHELYLWPFADAVRAGVGSVMCSYNRINGTYACENEWVQNYLLKNELGFRGFAMSDWGAQHSTLGSALSGLDMAMPGDMMGPPSASSPPYGSHWGGALTQAVLKGEVPQWRLDDMVTRIMTSFFRVHVGSYTSRPEPNFSAWTRNTTGPQYKYSNRPWTTVNSHVDVQANHSALIRELAAKSTVILKNTGILPLSKSSLTSLAVIGNDAHDNPNGPNSCPERACINGTVAMGYGSGTTDFPYLISPATALLGLSQEHNITFFNTTSNWDLPTAQSTASNASVAIVFATATSGENFVSIDGNAGDRNNLTLWDNGDALIRAVAAVNPNTIVVLHTSGPVVIDHADKHPNISAILWAGFPGQESGNGLADVLFGDVHPQGRSPFTWGKDLESYGVELLTVAPDPRSPRQEFPEGVFIDYRWFLSEGKGERGRVTYGFGHGVGYTEFEYGDLVVERVGGRGGHEVNKGRTIPAPVMGEVVDIGDVDRWTEPEGFEGWRIPRYVYPWVNATVYNSENGTARSPGIGDFPPEARDGGVQEELPAGGKEGGNEGLYEVLFEVKVDVKNAGTREGVEVVQLYLSPNNPLAPSLLLRGFDDVLLAPNATKTVTFSLTRRDISEWNTEAQNWEILTKYQQTVFVGASSMDLRLNRTLPL</sequence>
<name>A0ABR0HAE4_9PEZI</name>
<evidence type="ECO:0000313" key="11">
    <source>
        <dbReference type="EMBL" id="KAK4664969.1"/>
    </source>
</evidence>
<dbReference type="InterPro" id="IPR036881">
    <property type="entry name" value="Glyco_hydro_3_C_sf"/>
</dbReference>
<dbReference type="Gene3D" id="2.60.40.10">
    <property type="entry name" value="Immunoglobulins"/>
    <property type="match status" value="1"/>
</dbReference>
<dbReference type="EC" id="3.2.1.21" evidence="4"/>
<dbReference type="InterPro" id="IPR001764">
    <property type="entry name" value="Glyco_hydro_3_N"/>
</dbReference>
<dbReference type="SUPFAM" id="SSF51445">
    <property type="entry name" value="(Trans)glycosidases"/>
    <property type="match status" value="1"/>
</dbReference>
<dbReference type="InterPro" id="IPR002772">
    <property type="entry name" value="Glyco_hydro_3_C"/>
</dbReference>
<dbReference type="GO" id="GO:0008422">
    <property type="term" value="F:beta-glucosidase activity"/>
    <property type="evidence" value="ECO:0007669"/>
    <property type="project" value="UniProtKB-EC"/>
</dbReference>
<keyword evidence="7" id="KW-0119">Carbohydrate metabolism</keyword>
<protein>
    <recommendedName>
        <fullName evidence="4">beta-glucosidase</fullName>
        <ecNumber evidence="4">3.2.1.21</ecNumber>
    </recommendedName>
</protein>
<keyword evidence="12" id="KW-1185">Reference proteome</keyword>
<evidence type="ECO:0000256" key="7">
    <source>
        <dbReference type="ARBA" id="ARBA00023277"/>
    </source>
</evidence>
<gene>
    <name evidence="11" type="primary">BGL4_1</name>
    <name evidence="11" type="ORF">QC763_509310</name>
</gene>
<comment type="catalytic activity">
    <reaction evidence="1">
        <text>Hydrolysis of terminal, non-reducing beta-D-glucosyl residues with release of beta-D-glucose.</text>
        <dbReference type="EC" id="3.2.1.21"/>
    </reaction>
</comment>
<comment type="similarity">
    <text evidence="3">Belongs to the glycosyl hydrolase 3 family.</text>
</comment>
<dbReference type="Proteomes" id="UP001326199">
    <property type="component" value="Unassembled WGS sequence"/>
</dbReference>
<dbReference type="Pfam" id="PF01915">
    <property type="entry name" value="Glyco_hydro_3_C"/>
    <property type="match status" value="1"/>
</dbReference>
<dbReference type="Gene3D" id="3.40.50.1700">
    <property type="entry name" value="Glycoside hydrolase family 3 C-terminal domain"/>
    <property type="match status" value="1"/>
</dbReference>
<comment type="caution">
    <text evidence="11">The sequence shown here is derived from an EMBL/GenBank/DDBJ whole genome shotgun (WGS) entry which is preliminary data.</text>
</comment>
<dbReference type="PANTHER" id="PTHR42715">
    <property type="entry name" value="BETA-GLUCOSIDASE"/>
    <property type="match status" value="1"/>
</dbReference>
<dbReference type="SMART" id="SM01217">
    <property type="entry name" value="Fn3_like"/>
    <property type="match status" value="1"/>
</dbReference>
<dbReference type="Gene3D" id="3.20.20.300">
    <property type="entry name" value="Glycoside hydrolase, family 3, N-terminal domain"/>
    <property type="match status" value="1"/>
</dbReference>
<feature type="domain" description="Fibronectin type III-like" evidence="10">
    <location>
        <begin position="804"/>
        <end position="873"/>
    </location>
</feature>
<evidence type="ECO:0000256" key="1">
    <source>
        <dbReference type="ARBA" id="ARBA00000448"/>
    </source>
</evidence>
<keyword evidence="9" id="KW-0624">Polysaccharide degradation</keyword>
<evidence type="ECO:0000256" key="5">
    <source>
        <dbReference type="ARBA" id="ARBA00022801"/>
    </source>
</evidence>
<keyword evidence="6" id="KW-0325">Glycoprotein</keyword>
<dbReference type="GeneID" id="87933861"/>